<sequence>MSTTWEFWKAQGALNLDVLYVINTEAINSRDITKTGIGPRLIPGESFVKNFHMPPVPVPVFLLRVANVIVVFVGLSVPPVEDIGATKALEGDPLGSPIDNAIVDTLI</sequence>
<dbReference type="EMBL" id="JARQZJ010000002">
    <property type="protein sequence ID" value="KAK9870074.1"/>
    <property type="molecule type" value="Genomic_DNA"/>
</dbReference>
<name>A0AAW1TSE7_9CUCU</name>
<evidence type="ECO:0000313" key="2">
    <source>
        <dbReference type="Proteomes" id="UP001431783"/>
    </source>
</evidence>
<organism evidence="1 2">
    <name type="scientific">Henosepilachna vigintioctopunctata</name>
    <dbReference type="NCBI Taxonomy" id="420089"/>
    <lineage>
        <taxon>Eukaryota</taxon>
        <taxon>Metazoa</taxon>
        <taxon>Ecdysozoa</taxon>
        <taxon>Arthropoda</taxon>
        <taxon>Hexapoda</taxon>
        <taxon>Insecta</taxon>
        <taxon>Pterygota</taxon>
        <taxon>Neoptera</taxon>
        <taxon>Endopterygota</taxon>
        <taxon>Coleoptera</taxon>
        <taxon>Polyphaga</taxon>
        <taxon>Cucujiformia</taxon>
        <taxon>Coccinelloidea</taxon>
        <taxon>Coccinellidae</taxon>
        <taxon>Epilachninae</taxon>
        <taxon>Epilachnini</taxon>
        <taxon>Henosepilachna</taxon>
    </lineage>
</organism>
<protein>
    <submittedName>
        <fullName evidence="1">Uncharacterized protein</fullName>
    </submittedName>
</protein>
<keyword evidence="2" id="KW-1185">Reference proteome</keyword>
<comment type="caution">
    <text evidence="1">The sequence shown here is derived from an EMBL/GenBank/DDBJ whole genome shotgun (WGS) entry which is preliminary data.</text>
</comment>
<gene>
    <name evidence="1" type="ORF">WA026_006169</name>
</gene>
<reference evidence="1 2" key="1">
    <citation type="submission" date="2023-03" db="EMBL/GenBank/DDBJ databases">
        <title>Genome insight into feeding habits of ladybird beetles.</title>
        <authorList>
            <person name="Li H.-S."/>
            <person name="Huang Y.-H."/>
            <person name="Pang H."/>
        </authorList>
    </citation>
    <scope>NUCLEOTIDE SEQUENCE [LARGE SCALE GENOMIC DNA]</scope>
    <source>
        <strain evidence="1">SYSU_2023b</strain>
        <tissue evidence="1">Whole body</tissue>
    </source>
</reference>
<accession>A0AAW1TSE7</accession>
<dbReference type="Proteomes" id="UP001431783">
    <property type="component" value="Unassembled WGS sequence"/>
</dbReference>
<dbReference type="AlphaFoldDB" id="A0AAW1TSE7"/>
<proteinExistence type="predicted"/>
<evidence type="ECO:0000313" key="1">
    <source>
        <dbReference type="EMBL" id="KAK9870074.1"/>
    </source>
</evidence>